<dbReference type="Proteomes" id="UP000663869">
    <property type="component" value="Unassembled WGS sequence"/>
</dbReference>
<gene>
    <name evidence="2" type="ORF">FME351_LOCUS15566</name>
</gene>
<dbReference type="Pfam" id="PF01182">
    <property type="entry name" value="Glucosamine_iso"/>
    <property type="match status" value="2"/>
</dbReference>
<evidence type="ECO:0000313" key="3">
    <source>
        <dbReference type="Proteomes" id="UP000663869"/>
    </source>
</evidence>
<dbReference type="Gene3D" id="3.40.50.1360">
    <property type="match status" value="2"/>
</dbReference>
<name>A0A818FYC6_9BILA</name>
<evidence type="ECO:0000313" key="2">
    <source>
        <dbReference type="EMBL" id="CAF3482051.1"/>
    </source>
</evidence>
<dbReference type="AlphaFoldDB" id="A0A818FYC6"/>
<organism evidence="2 3">
    <name type="scientific">Rotaria socialis</name>
    <dbReference type="NCBI Taxonomy" id="392032"/>
    <lineage>
        <taxon>Eukaryota</taxon>
        <taxon>Metazoa</taxon>
        <taxon>Spiralia</taxon>
        <taxon>Gnathifera</taxon>
        <taxon>Rotifera</taxon>
        <taxon>Eurotatoria</taxon>
        <taxon>Bdelloidea</taxon>
        <taxon>Philodinida</taxon>
        <taxon>Philodinidae</taxon>
        <taxon>Rotaria</taxon>
    </lineage>
</organism>
<sequence>MSSAHMHVTDDNDSLAEMLGYLLEQLILHKLNKNQIITIGLSGGSLVDLLASMLPRLQLPWTYDSTYGNYQSKLFRQLPLTENNIIKIDPNLETVEECAKDYQNKLQEALNDEDKSFDIVLLGMGPDGYIATEPVTLTLDTINRAKYKIVVITGETKSTTIKEVLREKNKTYPISQINNLVWYHDKAAAKHL</sequence>
<protein>
    <recommendedName>
        <fullName evidence="1">Glucosamine/galactosamine-6-phosphate isomerase domain-containing protein</fullName>
    </recommendedName>
</protein>
<dbReference type="InterPro" id="IPR037171">
    <property type="entry name" value="NagB/RpiA_transferase-like"/>
</dbReference>
<accession>A0A818FYC6</accession>
<evidence type="ECO:0000259" key="1">
    <source>
        <dbReference type="Pfam" id="PF01182"/>
    </source>
</evidence>
<comment type="caution">
    <text evidence="2">The sequence shown here is derived from an EMBL/GenBank/DDBJ whole genome shotgun (WGS) entry which is preliminary data.</text>
</comment>
<dbReference type="GO" id="GO:0005975">
    <property type="term" value="P:carbohydrate metabolic process"/>
    <property type="evidence" value="ECO:0007669"/>
    <property type="project" value="InterPro"/>
</dbReference>
<reference evidence="2" key="1">
    <citation type="submission" date="2021-02" db="EMBL/GenBank/DDBJ databases">
        <authorList>
            <person name="Nowell W R."/>
        </authorList>
    </citation>
    <scope>NUCLEOTIDE SEQUENCE</scope>
</reference>
<dbReference type="InterPro" id="IPR039104">
    <property type="entry name" value="6PGL"/>
</dbReference>
<proteinExistence type="predicted"/>
<dbReference type="EMBL" id="CAJNYU010001929">
    <property type="protein sequence ID" value="CAF3482051.1"/>
    <property type="molecule type" value="Genomic_DNA"/>
</dbReference>
<feature type="domain" description="Glucosamine/galactosamine-6-phosphate isomerase" evidence="1">
    <location>
        <begin position="64"/>
        <end position="131"/>
    </location>
</feature>
<dbReference type="InterPro" id="IPR006148">
    <property type="entry name" value="Glc/Gal-6P_isomerase"/>
</dbReference>
<feature type="domain" description="Glucosamine/galactosamine-6-phosphate isomerase" evidence="1">
    <location>
        <begin position="134"/>
        <end position="178"/>
    </location>
</feature>
<dbReference type="PANTHER" id="PTHR11054:SF0">
    <property type="entry name" value="6-PHOSPHOGLUCONOLACTONASE"/>
    <property type="match status" value="1"/>
</dbReference>
<dbReference type="PANTHER" id="PTHR11054">
    <property type="entry name" value="6-PHOSPHOGLUCONOLACTONASE"/>
    <property type="match status" value="1"/>
</dbReference>
<dbReference type="SUPFAM" id="SSF100950">
    <property type="entry name" value="NagB/RpiA/CoA transferase-like"/>
    <property type="match status" value="1"/>
</dbReference>